<evidence type="ECO:0000256" key="4">
    <source>
        <dbReference type="ARBA" id="ARBA00008599"/>
    </source>
</evidence>
<keyword evidence="10 13" id="KW-1133">Transmembrane helix</keyword>
<feature type="compositionally biased region" description="Basic and acidic residues" evidence="12">
    <location>
        <begin position="168"/>
        <end position="187"/>
    </location>
</feature>
<dbReference type="AlphaFoldDB" id="A0A087UGR4"/>
<comment type="similarity">
    <text evidence="4">Belongs to the junctophilin family.</text>
</comment>
<evidence type="ECO:0000256" key="12">
    <source>
        <dbReference type="SAM" id="MobiDB-lite"/>
    </source>
</evidence>
<dbReference type="FunFam" id="2.20.110.10:FF:000001">
    <property type="entry name" value="Junctophilin"/>
    <property type="match status" value="1"/>
</dbReference>
<feature type="compositionally biased region" description="Acidic residues" evidence="12">
    <location>
        <begin position="233"/>
        <end position="242"/>
    </location>
</feature>
<keyword evidence="8" id="KW-0677">Repeat</keyword>
<evidence type="ECO:0000256" key="11">
    <source>
        <dbReference type="ARBA" id="ARBA00023136"/>
    </source>
</evidence>
<feature type="compositionally biased region" description="Basic and acidic residues" evidence="12">
    <location>
        <begin position="195"/>
        <end position="212"/>
    </location>
</feature>
<evidence type="ECO:0000313" key="15">
    <source>
        <dbReference type="Proteomes" id="UP000054359"/>
    </source>
</evidence>
<comment type="subcellular location">
    <subcellularLocation>
        <location evidence="3">Cell membrane</location>
    </subcellularLocation>
    <subcellularLocation>
        <location evidence="2">Endomembrane system</location>
        <topology evidence="2">Peripheral membrane protein</topology>
    </subcellularLocation>
    <subcellularLocation>
        <location evidence="1">Endoplasmic reticulum membrane</location>
        <topology evidence="1">Single-pass type IV membrane protein</topology>
    </subcellularLocation>
</comment>
<keyword evidence="7 13" id="KW-0812">Transmembrane</keyword>
<dbReference type="PANTHER" id="PTHR23085:SF16">
    <property type="entry name" value="GH28348P"/>
    <property type="match status" value="1"/>
</dbReference>
<evidence type="ECO:0000256" key="6">
    <source>
        <dbReference type="ARBA" id="ARBA00022553"/>
    </source>
</evidence>
<keyword evidence="5" id="KW-1003">Cell membrane</keyword>
<evidence type="ECO:0000256" key="3">
    <source>
        <dbReference type="ARBA" id="ARBA00004236"/>
    </source>
</evidence>
<dbReference type="OMA" id="PSENQYR"/>
<dbReference type="FunFam" id="2.20.110.10:FF:000003">
    <property type="entry name" value="Junctophilin"/>
    <property type="match status" value="1"/>
</dbReference>
<dbReference type="Gene3D" id="2.20.110.10">
    <property type="entry name" value="Histone H3 K4-specific methyltransferase SET7/9 N-terminal domain"/>
    <property type="match status" value="4"/>
</dbReference>
<keyword evidence="6" id="KW-0597">Phosphoprotein</keyword>
<name>A0A087UGR4_STEMI</name>
<dbReference type="FunFam" id="2.20.110.10:FF:000013">
    <property type="entry name" value="Putative Junctophilin-1"/>
    <property type="match status" value="1"/>
</dbReference>
<dbReference type="STRING" id="407821.A0A087UGR4"/>
<feature type="non-terminal residue" evidence="14">
    <location>
        <position position="734"/>
    </location>
</feature>
<protein>
    <submittedName>
        <fullName evidence="14">Junctophilin-1</fullName>
    </submittedName>
</protein>
<dbReference type="OrthoDB" id="284854at2759"/>
<evidence type="ECO:0000313" key="14">
    <source>
        <dbReference type="EMBL" id="KFM76553.1"/>
    </source>
</evidence>
<evidence type="ECO:0000256" key="13">
    <source>
        <dbReference type="SAM" id="Phobius"/>
    </source>
</evidence>
<evidence type="ECO:0000256" key="5">
    <source>
        <dbReference type="ARBA" id="ARBA00022475"/>
    </source>
</evidence>
<feature type="region of interest" description="Disordered" evidence="12">
    <location>
        <begin position="160"/>
        <end position="246"/>
    </location>
</feature>
<keyword evidence="15" id="KW-1185">Reference proteome</keyword>
<evidence type="ECO:0000256" key="8">
    <source>
        <dbReference type="ARBA" id="ARBA00022737"/>
    </source>
</evidence>
<dbReference type="GO" id="GO:0005789">
    <property type="term" value="C:endoplasmic reticulum membrane"/>
    <property type="evidence" value="ECO:0007669"/>
    <property type="project" value="UniProtKB-SubCell"/>
</dbReference>
<gene>
    <name evidence="14" type="ORF">X975_12183</name>
</gene>
<evidence type="ECO:0000256" key="1">
    <source>
        <dbReference type="ARBA" id="ARBA00004163"/>
    </source>
</evidence>
<keyword evidence="11 13" id="KW-0472">Membrane</keyword>
<keyword evidence="9" id="KW-0256">Endoplasmic reticulum</keyword>
<evidence type="ECO:0000256" key="9">
    <source>
        <dbReference type="ARBA" id="ARBA00022824"/>
    </source>
</evidence>
<accession>A0A087UGR4</accession>
<sequence length="734" mass="81372">MNSILVSPSGGRFDFDDGGTYCGGWEDGKAHGHGVCTGPKGQGEYSGTWAQGFEVSGVYTWPTGSTYEGQWANGKRHGLGVETRGRWIYRGEWTEGFKGRYGVRQSISSAAKYDGTWANGLQDGYGSETYADGGTFQGQWAKGMRHGYGVRSSAPFGLAAHTKQSALRKSDSISDSPHQERHPEECRGGFVLKDSSLRHDGTWGRSLPEHSKSSTLKTLMSKTKKGDRTSFEEMSEGSDSDATEGSFVAQDEMIDANVIETYMGEWKNDKRSGFGIAERSDGAKYEGEWYNNKKFGYGLTTYKNGMVERGKYKNNVLLMSGGKKHLFSLRSPKFRERLEAAISGAHRASQIALQKADIAISRTATARGKAEQADIAAKHSRAESDIARLVAKQFAPEFQQPGTGFLKRKFPSSQESSDFGHYHTGEDFSQRTFHFGNPETVGSSRDPFPQKAEFDDIHLSLPPEPSIPPAQSALLDIFRNNPDRRPSAAGFLRRPSAANFRRPSVVVEHKLVPSSFEQRSEPIPNNPTGDRYHYPLTVQQVVDEHFRHYYETNPNQSPTPKRAAKKPAIDLSELSRIYGIPLTPPKMEDEEGTPFLPQRRSTLPTVLDQVDQDGMSSIGDGMVRTGSLYSATRKMEASSKNSSIASARKNSLPDISNIGSSEPRILTRETIAVLSSQRREAIRRQQEEAERLRANPLLYLVSPEVWDWLASQQLVILVVVINIALGILFFKVIL</sequence>
<dbReference type="SMART" id="SM00698">
    <property type="entry name" value="MORN"/>
    <property type="match status" value="6"/>
</dbReference>
<dbReference type="GO" id="GO:0005886">
    <property type="term" value="C:plasma membrane"/>
    <property type="evidence" value="ECO:0007669"/>
    <property type="project" value="UniProtKB-SubCell"/>
</dbReference>
<dbReference type="GO" id="GO:0030314">
    <property type="term" value="C:junctional membrane complex"/>
    <property type="evidence" value="ECO:0007669"/>
    <property type="project" value="InterPro"/>
</dbReference>
<dbReference type="EMBL" id="KK119726">
    <property type="protein sequence ID" value="KFM76553.1"/>
    <property type="molecule type" value="Genomic_DNA"/>
</dbReference>
<dbReference type="SUPFAM" id="SSF82185">
    <property type="entry name" value="Histone H3 K4-specific methyltransferase SET7/9 N-terminal domain"/>
    <property type="match status" value="2"/>
</dbReference>
<evidence type="ECO:0000256" key="10">
    <source>
        <dbReference type="ARBA" id="ARBA00022989"/>
    </source>
</evidence>
<feature type="transmembrane region" description="Helical" evidence="13">
    <location>
        <begin position="714"/>
        <end position="733"/>
    </location>
</feature>
<evidence type="ECO:0000256" key="2">
    <source>
        <dbReference type="ARBA" id="ARBA00004184"/>
    </source>
</evidence>
<reference evidence="14 15" key="1">
    <citation type="submission" date="2013-11" db="EMBL/GenBank/DDBJ databases">
        <title>Genome sequencing of Stegodyphus mimosarum.</title>
        <authorList>
            <person name="Bechsgaard J."/>
        </authorList>
    </citation>
    <scope>NUCLEOTIDE SEQUENCE [LARGE SCALE GENOMIC DNA]</scope>
</reference>
<evidence type="ECO:0000256" key="7">
    <source>
        <dbReference type="ARBA" id="ARBA00022692"/>
    </source>
</evidence>
<organism evidence="14 15">
    <name type="scientific">Stegodyphus mimosarum</name>
    <name type="common">African social velvet spider</name>
    <dbReference type="NCBI Taxonomy" id="407821"/>
    <lineage>
        <taxon>Eukaryota</taxon>
        <taxon>Metazoa</taxon>
        <taxon>Ecdysozoa</taxon>
        <taxon>Arthropoda</taxon>
        <taxon>Chelicerata</taxon>
        <taxon>Arachnida</taxon>
        <taxon>Araneae</taxon>
        <taxon>Araneomorphae</taxon>
        <taxon>Entelegynae</taxon>
        <taxon>Eresoidea</taxon>
        <taxon>Eresidae</taxon>
        <taxon>Stegodyphus</taxon>
    </lineage>
</organism>
<proteinExistence type="inferred from homology"/>
<dbReference type="InterPro" id="IPR003409">
    <property type="entry name" value="MORN"/>
</dbReference>
<dbReference type="PANTHER" id="PTHR23085">
    <property type="entry name" value="GH28348P"/>
    <property type="match status" value="1"/>
</dbReference>
<dbReference type="InterPro" id="IPR017191">
    <property type="entry name" value="Junctophilin"/>
</dbReference>
<dbReference type="Pfam" id="PF02493">
    <property type="entry name" value="MORN"/>
    <property type="match status" value="8"/>
</dbReference>
<dbReference type="Proteomes" id="UP000054359">
    <property type="component" value="Unassembled WGS sequence"/>
</dbReference>